<keyword evidence="1" id="KW-0472">Membrane</keyword>
<dbReference type="OrthoDB" id="768690at2759"/>
<name>A0A835V7Y3_VANPL</name>
<dbReference type="InterPro" id="IPR010605">
    <property type="entry name" value="DUF1191"/>
</dbReference>
<dbReference type="AlphaFoldDB" id="A0A835V7Y3"/>
<keyword evidence="2" id="KW-0732">Signal</keyword>
<proteinExistence type="predicted"/>
<evidence type="ECO:0000313" key="3">
    <source>
        <dbReference type="EMBL" id="KAG0486386.1"/>
    </source>
</evidence>
<evidence type="ECO:0000256" key="1">
    <source>
        <dbReference type="SAM" id="Phobius"/>
    </source>
</evidence>
<evidence type="ECO:0000313" key="4">
    <source>
        <dbReference type="Proteomes" id="UP000639772"/>
    </source>
</evidence>
<evidence type="ECO:0000256" key="2">
    <source>
        <dbReference type="SAM" id="SignalP"/>
    </source>
</evidence>
<dbReference type="PANTHER" id="PTHR33512:SF33">
    <property type="entry name" value="OS06G0158800 PROTEIN"/>
    <property type="match status" value="1"/>
</dbReference>
<dbReference type="EMBL" id="JADCNM010000004">
    <property type="protein sequence ID" value="KAG0486386.1"/>
    <property type="molecule type" value="Genomic_DNA"/>
</dbReference>
<feature type="signal peptide" evidence="2">
    <location>
        <begin position="1"/>
        <end position="26"/>
    </location>
</feature>
<keyword evidence="1" id="KW-0812">Transmembrane</keyword>
<feature type="transmembrane region" description="Helical" evidence="1">
    <location>
        <begin position="244"/>
        <end position="271"/>
    </location>
</feature>
<dbReference type="Proteomes" id="UP000639772">
    <property type="component" value="Unassembled WGS sequence"/>
</dbReference>
<gene>
    <name evidence="3" type="ORF">HPP92_008481</name>
</gene>
<dbReference type="Pfam" id="PF06697">
    <property type="entry name" value="DUF1191"/>
    <property type="match status" value="1"/>
</dbReference>
<dbReference type="PANTHER" id="PTHR33512">
    <property type="entry name" value="PROTEIN, PUTATIVE (DUF1191)-RELATED"/>
    <property type="match status" value="1"/>
</dbReference>
<dbReference type="GO" id="GO:0016020">
    <property type="term" value="C:membrane"/>
    <property type="evidence" value="ECO:0007669"/>
    <property type="project" value="TreeGrafter"/>
</dbReference>
<feature type="chain" id="PRO_5032528219" evidence="2">
    <location>
        <begin position="27"/>
        <end position="322"/>
    </location>
</feature>
<sequence length="322" mass="34298">MMGPRLCLCFFAEALLLLSLAASSAGGNASAAVQLDLLIRNRAFRAIPLYRAGRPYYIQLPAKFSVIEASAMRLRGADLWLRGATHGSFRLPPGIFTGPYAKRAILVFQDLGNLSSTYYNVPGYVLIAPVVGCLAYDASNVSLGGVVSAIKELGLRPSRDPISITFSTFAMPEGADSSKAVRCVKFGRNGSVYFGGDAAAGMTCKATGTGHFSVVLPLLAPVPAPALAPVIAAKETRSRYWRPWWVAVAVVAVICGAVVVALAVAGAMRLVRNRKMEEMEKRAEEGEVLESVWIGASKMPSAAISRTRPTIESESLPWSSVT</sequence>
<accession>A0A835V7Y3</accession>
<keyword evidence="1" id="KW-1133">Transmembrane helix</keyword>
<protein>
    <submittedName>
        <fullName evidence="3">Uncharacterized protein</fullName>
    </submittedName>
</protein>
<reference evidence="3 4" key="1">
    <citation type="journal article" date="2020" name="Nat. Food">
        <title>A phased Vanilla planifolia genome enables genetic improvement of flavour and production.</title>
        <authorList>
            <person name="Hasing T."/>
            <person name="Tang H."/>
            <person name="Brym M."/>
            <person name="Khazi F."/>
            <person name="Huang T."/>
            <person name="Chambers A.H."/>
        </authorList>
    </citation>
    <scope>NUCLEOTIDE SEQUENCE [LARGE SCALE GENOMIC DNA]</scope>
    <source>
        <tissue evidence="3">Leaf</tissue>
    </source>
</reference>
<organism evidence="3 4">
    <name type="scientific">Vanilla planifolia</name>
    <name type="common">Vanilla</name>
    <dbReference type="NCBI Taxonomy" id="51239"/>
    <lineage>
        <taxon>Eukaryota</taxon>
        <taxon>Viridiplantae</taxon>
        <taxon>Streptophyta</taxon>
        <taxon>Embryophyta</taxon>
        <taxon>Tracheophyta</taxon>
        <taxon>Spermatophyta</taxon>
        <taxon>Magnoliopsida</taxon>
        <taxon>Liliopsida</taxon>
        <taxon>Asparagales</taxon>
        <taxon>Orchidaceae</taxon>
        <taxon>Vanilloideae</taxon>
        <taxon>Vanilleae</taxon>
        <taxon>Vanilla</taxon>
    </lineage>
</organism>
<comment type="caution">
    <text evidence="3">The sequence shown here is derived from an EMBL/GenBank/DDBJ whole genome shotgun (WGS) entry which is preliminary data.</text>
</comment>